<keyword evidence="8 13" id="KW-0560">Oxidoreductase</keyword>
<evidence type="ECO:0000256" key="9">
    <source>
        <dbReference type="ARBA" id="ARBA00023004"/>
    </source>
</evidence>
<comment type="similarity">
    <text evidence="3 13">Belongs to the cytochrome P450 family.</text>
</comment>
<reference evidence="15 16" key="1">
    <citation type="journal article" date="2014" name="Am. J. Bot.">
        <title>Genome assembly and annotation for red clover (Trifolium pratense; Fabaceae).</title>
        <authorList>
            <person name="Istvanek J."/>
            <person name="Jaros M."/>
            <person name="Krenek A."/>
            <person name="Repkova J."/>
        </authorList>
    </citation>
    <scope>NUCLEOTIDE SEQUENCE [LARGE SCALE GENOMIC DNA]</scope>
    <source>
        <strain evidence="16">cv. Tatra</strain>
        <tissue evidence="15">Young leaves</tissue>
    </source>
</reference>
<gene>
    <name evidence="15" type="ORF">L195_g020326</name>
    <name evidence="14" type="ORF">L195_g050510</name>
</gene>
<keyword evidence="9 12" id="KW-0408">Iron</keyword>
<dbReference type="GO" id="GO:0005506">
    <property type="term" value="F:iron ion binding"/>
    <property type="evidence" value="ECO:0007669"/>
    <property type="project" value="InterPro"/>
</dbReference>
<dbReference type="InterPro" id="IPR017972">
    <property type="entry name" value="Cyt_P450_CS"/>
</dbReference>
<dbReference type="InterPro" id="IPR052306">
    <property type="entry name" value="CYP450_71D"/>
</dbReference>
<keyword evidence="7" id="KW-1133">Transmembrane helix</keyword>
<dbReference type="EMBL" id="ASHM01076891">
    <property type="protein sequence ID" value="PNX57648.1"/>
    <property type="molecule type" value="Genomic_DNA"/>
</dbReference>
<dbReference type="PRINTS" id="PR00385">
    <property type="entry name" value="P450"/>
</dbReference>
<comment type="cofactor">
    <cofactor evidence="1 12">
        <name>heme</name>
        <dbReference type="ChEBI" id="CHEBI:30413"/>
    </cofactor>
</comment>
<keyword evidence="5" id="KW-0812">Transmembrane</keyword>
<evidence type="ECO:0000256" key="5">
    <source>
        <dbReference type="ARBA" id="ARBA00022692"/>
    </source>
</evidence>
<dbReference type="GO" id="GO:0016020">
    <property type="term" value="C:membrane"/>
    <property type="evidence" value="ECO:0007669"/>
    <property type="project" value="UniProtKB-SubCell"/>
</dbReference>
<dbReference type="GO" id="GO:0020037">
    <property type="term" value="F:heme binding"/>
    <property type="evidence" value="ECO:0007669"/>
    <property type="project" value="InterPro"/>
</dbReference>
<evidence type="ECO:0000256" key="7">
    <source>
        <dbReference type="ARBA" id="ARBA00022989"/>
    </source>
</evidence>
<evidence type="ECO:0000256" key="12">
    <source>
        <dbReference type="PIRSR" id="PIRSR602401-1"/>
    </source>
</evidence>
<dbReference type="PANTHER" id="PTHR47953:SF19">
    <property type="entry name" value="OS06G0641600 PROTEIN"/>
    <property type="match status" value="1"/>
</dbReference>
<comment type="subcellular location">
    <subcellularLocation>
        <location evidence="2">Membrane</location>
        <topology evidence="2">Single-pass membrane protein</topology>
    </subcellularLocation>
</comment>
<sequence length="206" mass="23380">NMIGAGGETTSTTITWAMAELVRDPRVMKKAQYEVREIFNKKGIVGENNINELKYLKLVVKESLRLHPPSPLLLPRECGQACEIDGYRIPAKSKVMVNAWAIGRDPKYWSDPERFYPERFVDSSIDYKGTNFEYIPFGAGRRICPGITFGLINVELTLALLLYHFDWKLPNGMKGEDLDMVELFGANVKRKNDLYLIPNAPLPSLV</sequence>
<feature type="binding site" description="axial binding residue" evidence="12">
    <location>
        <position position="144"/>
    </location>
    <ligand>
        <name>heme</name>
        <dbReference type="ChEBI" id="CHEBI:30413"/>
    </ligand>
    <ligandPart>
        <name>Fe</name>
        <dbReference type="ChEBI" id="CHEBI:18248"/>
    </ligandPart>
</feature>
<evidence type="ECO:0000256" key="2">
    <source>
        <dbReference type="ARBA" id="ARBA00004167"/>
    </source>
</evidence>
<keyword evidence="10 13" id="KW-0503">Monooxygenase</keyword>
<reference evidence="15 16" key="2">
    <citation type="journal article" date="2017" name="Front. Plant Sci.">
        <title>Gene Classification and Mining of Molecular Markers Useful in Red Clover (Trifolium pratense) Breeding.</title>
        <authorList>
            <person name="Istvanek J."/>
            <person name="Dluhosova J."/>
            <person name="Dluhos P."/>
            <person name="Patkova L."/>
            <person name="Nedelnik J."/>
            <person name="Repkova J."/>
        </authorList>
    </citation>
    <scope>NUCLEOTIDE SEQUENCE [LARGE SCALE GENOMIC DNA]</scope>
    <source>
        <strain evidence="16">cv. Tatra</strain>
        <tissue evidence="15">Young leaves</tissue>
    </source>
</reference>
<dbReference type="SUPFAM" id="SSF48264">
    <property type="entry name" value="Cytochrome P450"/>
    <property type="match status" value="1"/>
</dbReference>
<evidence type="ECO:0000256" key="6">
    <source>
        <dbReference type="ARBA" id="ARBA00022723"/>
    </source>
</evidence>
<dbReference type="InterPro" id="IPR002401">
    <property type="entry name" value="Cyt_P450_E_grp-I"/>
</dbReference>
<dbReference type="STRING" id="57577.A0A2K3N266"/>
<dbReference type="InterPro" id="IPR036396">
    <property type="entry name" value="Cyt_P450_sf"/>
</dbReference>
<evidence type="ECO:0000256" key="13">
    <source>
        <dbReference type="RuleBase" id="RU000461"/>
    </source>
</evidence>
<evidence type="ECO:0000313" key="15">
    <source>
        <dbReference type="EMBL" id="PNX97106.1"/>
    </source>
</evidence>
<name>A0A2K3N266_TRIPR</name>
<evidence type="ECO:0000313" key="16">
    <source>
        <dbReference type="Proteomes" id="UP000236291"/>
    </source>
</evidence>
<feature type="non-terminal residue" evidence="15">
    <location>
        <position position="1"/>
    </location>
</feature>
<keyword evidence="4 12" id="KW-0349">Heme</keyword>
<comment type="caution">
    <text evidence="15">The sequence shown here is derived from an EMBL/GenBank/DDBJ whole genome shotgun (WGS) entry which is preliminary data.</text>
</comment>
<evidence type="ECO:0000313" key="14">
    <source>
        <dbReference type="EMBL" id="PNX57648.1"/>
    </source>
</evidence>
<evidence type="ECO:0000256" key="3">
    <source>
        <dbReference type="ARBA" id="ARBA00010617"/>
    </source>
</evidence>
<evidence type="ECO:0000256" key="8">
    <source>
        <dbReference type="ARBA" id="ARBA00023002"/>
    </source>
</evidence>
<dbReference type="GO" id="GO:0016705">
    <property type="term" value="F:oxidoreductase activity, acting on paired donors, with incorporation or reduction of molecular oxygen"/>
    <property type="evidence" value="ECO:0007669"/>
    <property type="project" value="InterPro"/>
</dbReference>
<dbReference type="PRINTS" id="PR00463">
    <property type="entry name" value="EP450I"/>
</dbReference>
<evidence type="ECO:0000256" key="10">
    <source>
        <dbReference type="ARBA" id="ARBA00023033"/>
    </source>
</evidence>
<dbReference type="PANTHER" id="PTHR47953">
    <property type="entry name" value="OS08G0105600 PROTEIN"/>
    <property type="match status" value="1"/>
</dbReference>
<dbReference type="EMBL" id="ASHM01015197">
    <property type="protein sequence ID" value="PNX97106.1"/>
    <property type="molecule type" value="Genomic_DNA"/>
</dbReference>
<protein>
    <submittedName>
        <fullName evidence="15">Cytochrome p450 71d11-like protein</fullName>
    </submittedName>
</protein>
<dbReference type="Proteomes" id="UP000236291">
    <property type="component" value="Unassembled WGS sequence"/>
</dbReference>
<organism evidence="15 16">
    <name type="scientific">Trifolium pratense</name>
    <name type="common">Red clover</name>
    <dbReference type="NCBI Taxonomy" id="57577"/>
    <lineage>
        <taxon>Eukaryota</taxon>
        <taxon>Viridiplantae</taxon>
        <taxon>Streptophyta</taxon>
        <taxon>Embryophyta</taxon>
        <taxon>Tracheophyta</taxon>
        <taxon>Spermatophyta</taxon>
        <taxon>Magnoliopsida</taxon>
        <taxon>eudicotyledons</taxon>
        <taxon>Gunneridae</taxon>
        <taxon>Pentapetalae</taxon>
        <taxon>rosids</taxon>
        <taxon>fabids</taxon>
        <taxon>Fabales</taxon>
        <taxon>Fabaceae</taxon>
        <taxon>Papilionoideae</taxon>
        <taxon>50 kb inversion clade</taxon>
        <taxon>NPAAA clade</taxon>
        <taxon>Hologalegina</taxon>
        <taxon>IRL clade</taxon>
        <taxon>Trifolieae</taxon>
        <taxon>Trifolium</taxon>
    </lineage>
</organism>
<dbReference type="Pfam" id="PF00067">
    <property type="entry name" value="p450"/>
    <property type="match status" value="1"/>
</dbReference>
<dbReference type="AlphaFoldDB" id="A0A2K3N266"/>
<dbReference type="GO" id="GO:0004497">
    <property type="term" value="F:monooxygenase activity"/>
    <property type="evidence" value="ECO:0007669"/>
    <property type="project" value="UniProtKB-KW"/>
</dbReference>
<keyword evidence="11" id="KW-0472">Membrane</keyword>
<proteinExistence type="inferred from homology"/>
<keyword evidence="6 12" id="KW-0479">Metal-binding</keyword>
<evidence type="ECO:0000256" key="11">
    <source>
        <dbReference type="ARBA" id="ARBA00023136"/>
    </source>
</evidence>
<accession>A0A2K3N266</accession>
<evidence type="ECO:0000256" key="4">
    <source>
        <dbReference type="ARBA" id="ARBA00022617"/>
    </source>
</evidence>
<dbReference type="InterPro" id="IPR001128">
    <property type="entry name" value="Cyt_P450"/>
</dbReference>
<dbReference type="ExpressionAtlas" id="A0A2K3N266">
    <property type="expression patterns" value="baseline"/>
</dbReference>
<dbReference type="PROSITE" id="PS00086">
    <property type="entry name" value="CYTOCHROME_P450"/>
    <property type="match status" value="1"/>
</dbReference>
<dbReference type="Gene3D" id="1.10.630.10">
    <property type="entry name" value="Cytochrome P450"/>
    <property type="match status" value="1"/>
</dbReference>
<evidence type="ECO:0000256" key="1">
    <source>
        <dbReference type="ARBA" id="ARBA00001971"/>
    </source>
</evidence>
<dbReference type="FunFam" id="1.10.630.10:FF:000126">
    <property type="entry name" value="Predicted protein"/>
    <property type="match status" value="1"/>
</dbReference>